<feature type="signal peptide" evidence="2">
    <location>
        <begin position="1"/>
        <end position="29"/>
    </location>
</feature>
<dbReference type="EMBL" id="CAADFF010000090">
    <property type="protein sequence ID" value="VFJ96845.1"/>
    <property type="molecule type" value="Genomic_DNA"/>
</dbReference>
<keyword evidence="2" id="KW-0732">Signal</keyword>
<feature type="compositionally biased region" description="Gly residues" evidence="1">
    <location>
        <begin position="85"/>
        <end position="94"/>
    </location>
</feature>
<dbReference type="Pfam" id="PF07813">
    <property type="entry name" value="LTXXQ"/>
    <property type="match status" value="1"/>
</dbReference>
<feature type="chain" id="PRO_5019510130" evidence="2">
    <location>
        <begin position="30"/>
        <end position="280"/>
    </location>
</feature>
<evidence type="ECO:0000313" key="3">
    <source>
        <dbReference type="EMBL" id="VFJ96845.1"/>
    </source>
</evidence>
<feature type="region of interest" description="Disordered" evidence="1">
    <location>
        <begin position="36"/>
        <end position="58"/>
    </location>
</feature>
<feature type="region of interest" description="Disordered" evidence="1">
    <location>
        <begin position="85"/>
        <end position="152"/>
    </location>
</feature>
<protein>
    <submittedName>
        <fullName evidence="3">Protein refolding chaperone Spy/CpxP family</fullName>
    </submittedName>
</protein>
<sequence length="280" mass="29736">MGKYSHSRLIGGAASCALLLGTLTFPATVASQMSTGTPNDGGVAAPARPQPGQYGTQGYGMPPGNPASEGTYGFSGHMSPPPGYHGPGGYGYGQGTSPFDKGGKSAQPQGYGGGFSGGGGAPMPAPSMHKAPDHGMMDPGKAPDTMPRMGQGGMHCSMGGSPGCAMHKPFMRRGGMGMGAGFRQLFQLPNLTDEQRRKIQDISDELRRSHWKSMGEKMEHSAALRRLYEADPLDAKAIGATYAKIFDIKRKMIETDIEANQKAKDVLTDEQRKQLRSWRR</sequence>
<feature type="compositionally biased region" description="Gly residues" evidence="1">
    <location>
        <begin position="110"/>
        <end position="121"/>
    </location>
</feature>
<dbReference type="GO" id="GO:0042597">
    <property type="term" value="C:periplasmic space"/>
    <property type="evidence" value="ECO:0007669"/>
    <property type="project" value="InterPro"/>
</dbReference>
<evidence type="ECO:0000256" key="2">
    <source>
        <dbReference type="SAM" id="SignalP"/>
    </source>
</evidence>
<accession>A0A450UWD9</accession>
<feature type="region of interest" description="Disordered" evidence="1">
    <location>
        <begin position="260"/>
        <end position="280"/>
    </location>
</feature>
<dbReference type="InterPro" id="IPR012899">
    <property type="entry name" value="LTXXQ"/>
</dbReference>
<name>A0A450UWD9_9GAMM</name>
<reference evidence="3" key="1">
    <citation type="submission" date="2019-02" db="EMBL/GenBank/DDBJ databases">
        <authorList>
            <person name="Gruber-Vodicka R. H."/>
            <person name="Seah K. B. B."/>
        </authorList>
    </citation>
    <scope>NUCLEOTIDE SEQUENCE</scope>
    <source>
        <strain evidence="3">BECK_M7</strain>
    </source>
</reference>
<evidence type="ECO:0000256" key="1">
    <source>
        <dbReference type="SAM" id="MobiDB-lite"/>
    </source>
</evidence>
<proteinExistence type="predicted"/>
<gene>
    <name evidence="3" type="ORF">BECKLFY1418B_GA0070995_10908</name>
</gene>
<feature type="compositionally biased region" description="Basic and acidic residues" evidence="1">
    <location>
        <begin position="260"/>
        <end position="273"/>
    </location>
</feature>
<dbReference type="Gene3D" id="1.20.120.1490">
    <property type="match status" value="1"/>
</dbReference>
<dbReference type="AlphaFoldDB" id="A0A450UWD9"/>
<organism evidence="3">
    <name type="scientific">Candidatus Kentrum sp. LFY</name>
    <dbReference type="NCBI Taxonomy" id="2126342"/>
    <lineage>
        <taxon>Bacteria</taxon>
        <taxon>Pseudomonadati</taxon>
        <taxon>Pseudomonadota</taxon>
        <taxon>Gammaproteobacteria</taxon>
        <taxon>Candidatus Kentrum</taxon>
    </lineage>
</organism>